<evidence type="ECO:0000313" key="2">
    <source>
        <dbReference type="EMBL" id="SBS92526.1"/>
    </source>
</evidence>
<dbReference type="Proteomes" id="UP000078560">
    <property type="component" value="Unassembled WGS sequence"/>
</dbReference>
<feature type="compositionally biased region" description="Basic and acidic residues" evidence="1">
    <location>
        <begin position="22"/>
        <end position="33"/>
    </location>
</feature>
<feature type="compositionally biased region" description="Polar residues" evidence="1">
    <location>
        <begin position="34"/>
        <end position="54"/>
    </location>
</feature>
<feature type="region of interest" description="Disordered" evidence="1">
    <location>
        <begin position="1"/>
        <end position="105"/>
    </location>
</feature>
<sequence>VYNQKKQEGRELKTKMLRKRKQSENNHSEEKNVPENNSQNFKQIPKRNNYSNMLEKSEKVKKLDKNEKPHAHNGESESGGKDEPSNQKYTSKMHRDDEVSCGEKNSSEIKITKHDEAIEDLSDITSKVKESECLIYENNDSQKMAKSYLDKYLVDINNYQNNPNCKIYPKLHLDNTKEIKNFIIKEKICVNTYYQYIDVYNNLSSESEEIKDDKSVTTNEQVKKKVYPQIETTNEEIEIEVEKYVPHIIPVNVYVPRYYSISALEGEEVQVELKEVELTKEQEENIIKELNPHLEDIKMFNEEQAKKIKQTLNISKLKADKFKIKQPEHELIVYYDDGTSQSFDFEMFEKFREMSLEGL</sequence>
<evidence type="ECO:0000256" key="1">
    <source>
        <dbReference type="SAM" id="MobiDB-lite"/>
    </source>
</evidence>
<gene>
    <name evidence="2" type="ORF">POVCU2_0074640</name>
</gene>
<protein>
    <submittedName>
        <fullName evidence="2">Uncharacterized protein</fullName>
    </submittedName>
</protein>
<accession>A0A1A8WKY3</accession>
<feature type="non-terminal residue" evidence="2">
    <location>
        <position position="1"/>
    </location>
</feature>
<dbReference type="EMBL" id="FLQU01001307">
    <property type="protein sequence ID" value="SBS92526.1"/>
    <property type="molecule type" value="Genomic_DNA"/>
</dbReference>
<evidence type="ECO:0000313" key="3">
    <source>
        <dbReference type="Proteomes" id="UP000078560"/>
    </source>
</evidence>
<organism evidence="2 3">
    <name type="scientific">Plasmodium ovale curtisi</name>
    <dbReference type="NCBI Taxonomy" id="864141"/>
    <lineage>
        <taxon>Eukaryota</taxon>
        <taxon>Sar</taxon>
        <taxon>Alveolata</taxon>
        <taxon>Apicomplexa</taxon>
        <taxon>Aconoidasida</taxon>
        <taxon>Haemosporida</taxon>
        <taxon>Plasmodiidae</taxon>
        <taxon>Plasmodium</taxon>
        <taxon>Plasmodium (Plasmodium)</taxon>
    </lineage>
</organism>
<name>A0A1A8WKY3_PLAOA</name>
<proteinExistence type="predicted"/>
<feature type="compositionally biased region" description="Basic and acidic residues" evidence="1">
    <location>
        <begin position="55"/>
        <end position="85"/>
    </location>
</feature>
<reference evidence="3" key="1">
    <citation type="submission" date="2016-05" db="EMBL/GenBank/DDBJ databases">
        <authorList>
            <person name="Naeem Raeece"/>
        </authorList>
    </citation>
    <scope>NUCLEOTIDE SEQUENCE [LARGE SCALE GENOMIC DNA]</scope>
</reference>
<feature type="compositionally biased region" description="Basic and acidic residues" evidence="1">
    <location>
        <begin position="1"/>
        <end position="14"/>
    </location>
</feature>
<dbReference type="AlphaFoldDB" id="A0A1A8WKY3"/>